<keyword evidence="4" id="KW-1185">Reference proteome</keyword>
<evidence type="ECO:0000313" key="4">
    <source>
        <dbReference type="Proteomes" id="UP000193487"/>
    </source>
</evidence>
<organism evidence="3 4">
    <name type="scientific">Mycobacterium kyorinense</name>
    <dbReference type="NCBI Taxonomy" id="487514"/>
    <lineage>
        <taxon>Bacteria</taxon>
        <taxon>Bacillati</taxon>
        <taxon>Actinomycetota</taxon>
        <taxon>Actinomycetes</taxon>
        <taxon>Mycobacteriales</taxon>
        <taxon>Mycobacteriaceae</taxon>
        <taxon>Mycobacterium</taxon>
    </lineage>
</organism>
<evidence type="ECO:0000259" key="2">
    <source>
        <dbReference type="Pfam" id="PF13203"/>
    </source>
</evidence>
<comment type="caution">
    <text evidence="3">The sequence shown here is derived from an EMBL/GenBank/DDBJ whole genome shotgun (WGS) entry which is preliminary data.</text>
</comment>
<evidence type="ECO:0008006" key="5">
    <source>
        <dbReference type="Google" id="ProtNLM"/>
    </source>
</evidence>
<accession>A0A1X1Y9M3</accession>
<dbReference type="Gene3D" id="3.40.50.410">
    <property type="entry name" value="von Willebrand factor, type A domain"/>
    <property type="match status" value="1"/>
</dbReference>
<dbReference type="RefSeq" id="WP_045385682.1">
    <property type="nucleotide sequence ID" value="NZ_BBKA01000207.1"/>
</dbReference>
<gene>
    <name evidence="3" type="ORF">AWC14_24510</name>
</gene>
<dbReference type="InterPro" id="IPR025154">
    <property type="entry name" value="Put_metallopeptidase_dom"/>
</dbReference>
<dbReference type="Proteomes" id="UP000193487">
    <property type="component" value="Unassembled WGS sequence"/>
</dbReference>
<dbReference type="Pfam" id="PF13203">
    <property type="entry name" value="DUF2201_N"/>
    <property type="match status" value="1"/>
</dbReference>
<evidence type="ECO:0000313" key="3">
    <source>
        <dbReference type="EMBL" id="ORW07710.1"/>
    </source>
</evidence>
<sequence length="420" mass="43191">MKVRELTSVERQAFQVARLIACEAMPYYSAGLFSLQPVAAPGLNTFAVDKYWRLYLDPTRLIGPEQWSPLVAGGALLHEIGHLLRGHADRAETLRQPVNHDAWNFAGDAEINDDLVSAGVVLPDGVITPDAIGCTPGGIAEDYYAALVDENSAPNGGVGGGDAAADGEVGCGSGSGAGPVPGELGADDLVDGRAGIDGATGDLIRRKIAEAVRDAAASGIGTLPGGLRRWADGVLAPPVVPWNRVLRSAVRCALAEAAGRTDYSYRRPSRRRVPGVVLPAMRGPKVSVAIVVDTSGSMSGADLTAALSETSGVLRSAGVAGERVQVLTCDAASGQAQKVRRVADVVLTGGGGTDMRVGIAAAEALRPRPEIVVVFTDGDTPWPSVPGKSKLVCVIVGSPENAARTPRFAVTVTVPSGVGS</sequence>
<feature type="domain" description="Putative metallopeptidase" evidence="2">
    <location>
        <begin position="14"/>
        <end position="280"/>
    </location>
</feature>
<feature type="domain" description="VWA-like" evidence="1">
    <location>
        <begin position="288"/>
        <end position="410"/>
    </location>
</feature>
<dbReference type="CDD" id="cd00198">
    <property type="entry name" value="vWFA"/>
    <property type="match status" value="1"/>
</dbReference>
<dbReference type="Pfam" id="PF09967">
    <property type="entry name" value="DUF2201"/>
    <property type="match status" value="1"/>
</dbReference>
<dbReference type="InterPro" id="IPR018698">
    <property type="entry name" value="VWA-like_dom"/>
</dbReference>
<proteinExistence type="predicted"/>
<evidence type="ECO:0000259" key="1">
    <source>
        <dbReference type="Pfam" id="PF09967"/>
    </source>
</evidence>
<protein>
    <recommendedName>
        <fullName evidence="5">VWA-like domain-containing protein</fullName>
    </recommendedName>
</protein>
<name>A0A1X1Y9M3_9MYCO</name>
<reference evidence="3 4" key="1">
    <citation type="submission" date="2016-01" db="EMBL/GenBank/DDBJ databases">
        <title>The new phylogeny of the genus Mycobacterium.</title>
        <authorList>
            <person name="Tarcisio F."/>
            <person name="Conor M."/>
            <person name="Antonella G."/>
            <person name="Elisabetta G."/>
            <person name="Giulia F.S."/>
            <person name="Sara T."/>
            <person name="Anna F."/>
            <person name="Clotilde B."/>
            <person name="Roberto B."/>
            <person name="Veronica D.S."/>
            <person name="Fabio R."/>
            <person name="Monica P."/>
            <person name="Olivier J."/>
            <person name="Enrico T."/>
            <person name="Nicola S."/>
        </authorList>
    </citation>
    <scope>NUCLEOTIDE SEQUENCE [LARGE SCALE GENOMIC DNA]</scope>
    <source>
        <strain evidence="3 4">DSM 45166</strain>
    </source>
</reference>
<dbReference type="PANTHER" id="PTHR38730:SF1">
    <property type="entry name" value="SLL7028 PROTEIN"/>
    <property type="match status" value="1"/>
</dbReference>
<dbReference type="SUPFAM" id="SSF53300">
    <property type="entry name" value="vWA-like"/>
    <property type="match status" value="1"/>
</dbReference>
<dbReference type="OrthoDB" id="3837721at2"/>
<dbReference type="AlphaFoldDB" id="A0A1X1Y9M3"/>
<dbReference type="EMBL" id="LQPE01000041">
    <property type="protein sequence ID" value="ORW07710.1"/>
    <property type="molecule type" value="Genomic_DNA"/>
</dbReference>
<dbReference type="PANTHER" id="PTHR38730">
    <property type="entry name" value="SLL7028 PROTEIN"/>
    <property type="match status" value="1"/>
</dbReference>
<dbReference type="InterPro" id="IPR036465">
    <property type="entry name" value="vWFA_dom_sf"/>
</dbReference>